<keyword evidence="2" id="KW-0472">Membrane</keyword>
<dbReference type="EMBL" id="JAPNUD010000172">
    <property type="protein sequence ID" value="MDA0646080.1"/>
    <property type="molecule type" value="Genomic_DNA"/>
</dbReference>
<dbReference type="Proteomes" id="UP001212498">
    <property type="component" value="Unassembled WGS sequence"/>
</dbReference>
<organism evidence="3 4">
    <name type="scientific">Nonomuraea ferruginea</name>
    <dbReference type="NCBI Taxonomy" id="46174"/>
    <lineage>
        <taxon>Bacteria</taxon>
        <taxon>Bacillati</taxon>
        <taxon>Actinomycetota</taxon>
        <taxon>Actinomycetes</taxon>
        <taxon>Streptosporangiales</taxon>
        <taxon>Streptosporangiaceae</taxon>
        <taxon>Nonomuraea</taxon>
    </lineage>
</organism>
<keyword evidence="2" id="KW-0812">Transmembrane</keyword>
<evidence type="ECO:0000313" key="3">
    <source>
        <dbReference type="EMBL" id="MDA0646080.1"/>
    </source>
</evidence>
<feature type="transmembrane region" description="Helical" evidence="2">
    <location>
        <begin position="85"/>
        <end position="109"/>
    </location>
</feature>
<keyword evidence="4" id="KW-1185">Reference proteome</keyword>
<sequence length="115" mass="12260">MSEDDYPYQRYGAPYGEQPPPSYGYGGYPPPPRHARGEPNVSGIVALALNLFSVVSCCNVFGVVGAVLAGLSLRSGTAPEKARTLTVASWVVLVAGFLMMAVLFFYLGVNGHFDD</sequence>
<gene>
    <name evidence="3" type="ORF">OUY24_36105</name>
</gene>
<proteinExistence type="predicted"/>
<evidence type="ECO:0008006" key="5">
    <source>
        <dbReference type="Google" id="ProtNLM"/>
    </source>
</evidence>
<name>A0ABT4T9Q9_9ACTN</name>
<evidence type="ECO:0000256" key="2">
    <source>
        <dbReference type="SAM" id="Phobius"/>
    </source>
</evidence>
<feature type="compositionally biased region" description="Pro residues" evidence="1">
    <location>
        <begin position="17"/>
        <end position="32"/>
    </location>
</feature>
<evidence type="ECO:0000256" key="1">
    <source>
        <dbReference type="SAM" id="MobiDB-lite"/>
    </source>
</evidence>
<protein>
    <recommendedName>
        <fullName evidence="5">DUF4190 domain-containing protein</fullName>
    </recommendedName>
</protein>
<comment type="caution">
    <text evidence="3">The sequence shown here is derived from an EMBL/GenBank/DDBJ whole genome shotgun (WGS) entry which is preliminary data.</text>
</comment>
<keyword evidence="2" id="KW-1133">Transmembrane helix</keyword>
<feature type="region of interest" description="Disordered" evidence="1">
    <location>
        <begin position="1"/>
        <end position="34"/>
    </location>
</feature>
<accession>A0ABT4T9Q9</accession>
<evidence type="ECO:0000313" key="4">
    <source>
        <dbReference type="Proteomes" id="UP001212498"/>
    </source>
</evidence>
<feature type="transmembrane region" description="Helical" evidence="2">
    <location>
        <begin position="44"/>
        <end position="73"/>
    </location>
</feature>
<reference evidence="3 4" key="1">
    <citation type="submission" date="2022-11" db="EMBL/GenBank/DDBJ databases">
        <title>Nonomuraea corallina sp. nov., a new species of the genus Nonomuraea isolated from sea side sediment in Thai sea.</title>
        <authorList>
            <person name="Ngamcharungchit C."/>
            <person name="Matsumoto A."/>
            <person name="Suriyachadkun C."/>
            <person name="Panbangred W."/>
            <person name="Inahashi Y."/>
            <person name="Intra B."/>
        </authorList>
    </citation>
    <scope>NUCLEOTIDE SEQUENCE [LARGE SCALE GENOMIC DNA]</scope>
    <source>
        <strain evidence="3 4">DSM 43553</strain>
    </source>
</reference>
<dbReference type="RefSeq" id="WP_219550873.1">
    <property type="nucleotide sequence ID" value="NZ_BAABFD010000016.1"/>
</dbReference>